<feature type="signal peptide" evidence="1">
    <location>
        <begin position="1"/>
        <end position="27"/>
    </location>
</feature>
<reference evidence="2 3" key="1">
    <citation type="submission" date="2018-02" db="EMBL/GenBank/DDBJ databases">
        <title>Draft Genome of Achromobacter spanius stain 6.</title>
        <authorList>
            <person name="Gunasekera T.S."/>
            <person name="Radwan O."/>
            <person name="Ruiz O.N."/>
        </authorList>
    </citation>
    <scope>NUCLEOTIDE SEQUENCE [LARGE SCALE GENOMIC DNA]</scope>
    <source>
        <strain evidence="2 3">6</strain>
    </source>
</reference>
<proteinExistence type="predicted"/>
<organism evidence="2 3">
    <name type="scientific">Achromobacter spanius</name>
    <dbReference type="NCBI Taxonomy" id="217203"/>
    <lineage>
        <taxon>Bacteria</taxon>
        <taxon>Pseudomonadati</taxon>
        <taxon>Pseudomonadota</taxon>
        <taxon>Betaproteobacteria</taxon>
        <taxon>Burkholderiales</taxon>
        <taxon>Alcaligenaceae</taxon>
        <taxon>Achromobacter</taxon>
    </lineage>
</organism>
<keyword evidence="1" id="KW-0732">Signal</keyword>
<dbReference type="OrthoDB" id="8660288at2"/>
<sequence>MKTIHLLSALAPTALIVATLLSGPAHAQQAVAPTTATPGPNIALTRDDVMRDLTAWRESGVERNWNSDNTPDINSPEYIASYRKYVDMVHPSNAVPPMQSQSTGKW</sequence>
<comment type="caution">
    <text evidence="2">The sequence shown here is derived from an EMBL/GenBank/DDBJ whole genome shotgun (WGS) entry which is preliminary data.</text>
</comment>
<gene>
    <name evidence="2" type="ORF">C4E15_06980</name>
</gene>
<dbReference type="EMBL" id="PREU01000003">
    <property type="protein sequence ID" value="PPA76524.1"/>
    <property type="molecule type" value="Genomic_DNA"/>
</dbReference>
<protein>
    <recommendedName>
        <fullName evidence="4">DUF4148 domain-containing protein</fullName>
    </recommendedName>
</protein>
<dbReference type="AlphaFoldDB" id="A0A2S5GUC5"/>
<evidence type="ECO:0000313" key="3">
    <source>
        <dbReference type="Proteomes" id="UP000239990"/>
    </source>
</evidence>
<evidence type="ECO:0000256" key="1">
    <source>
        <dbReference type="SAM" id="SignalP"/>
    </source>
</evidence>
<dbReference type="Proteomes" id="UP000239990">
    <property type="component" value="Unassembled WGS sequence"/>
</dbReference>
<feature type="chain" id="PRO_5015565763" description="DUF4148 domain-containing protein" evidence="1">
    <location>
        <begin position="28"/>
        <end position="106"/>
    </location>
</feature>
<name>A0A2S5GUC5_9BURK</name>
<dbReference type="RefSeq" id="WP_104142920.1">
    <property type="nucleotide sequence ID" value="NZ_PREU01000003.1"/>
</dbReference>
<accession>A0A2S5GUC5</accession>
<evidence type="ECO:0008006" key="4">
    <source>
        <dbReference type="Google" id="ProtNLM"/>
    </source>
</evidence>
<evidence type="ECO:0000313" key="2">
    <source>
        <dbReference type="EMBL" id="PPA76524.1"/>
    </source>
</evidence>